<dbReference type="AlphaFoldDB" id="A0A914PT53"/>
<comment type="similarity">
    <text evidence="2">Belongs to the UPL family. K-HECT subfamily.</text>
</comment>
<dbReference type="EC" id="2.3.2.26" evidence="2"/>
<dbReference type="PANTHER" id="PTHR45670:SF1">
    <property type="entry name" value="E3 UBIQUITIN-PROTEIN LIGASE HECTD1"/>
    <property type="match status" value="1"/>
</dbReference>
<keyword evidence="1 2" id="KW-0808">Transferase</keyword>
<accession>A0A914PT53</accession>
<feature type="region of interest" description="Disordered" evidence="3">
    <location>
        <begin position="34"/>
        <end position="65"/>
    </location>
</feature>
<reference evidence="5" key="1">
    <citation type="submission" date="2022-11" db="UniProtKB">
        <authorList>
            <consortium name="WormBaseParasite"/>
        </authorList>
    </citation>
    <scope>IDENTIFICATION</scope>
</reference>
<keyword evidence="4" id="KW-1185">Reference proteome</keyword>
<dbReference type="GO" id="GO:0043161">
    <property type="term" value="P:proteasome-mediated ubiquitin-dependent protein catabolic process"/>
    <property type="evidence" value="ECO:0007669"/>
    <property type="project" value="TreeGrafter"/>
</dbReference>
<evidence type="ECO:0000313" key="5">
    <source>
        <dbReference type="WBParaSite" id="PDA_v2.g21871.t1"/>
    </source>
</evidence>
<dbReference type="InterPro" id="IPR045322">
    <property type="entry name" value="HECTD1/TRIP12-like"/>
</dbReference>
<proteinExistence type="inferred from homology"/>
<evidence type="ECO:0000256" key="1">
    <source>
        <dbReference type="ARBA" id="ARBA00022679"/>
    </source>
</evidence>
<comment type="pathway">
    <text evidence="2">Protein modification; protein ubiquitination.</text>
</comment>
<dbReference type="Proteomes" id="UP000887578">
    <property type="component" value="Unplaced"/>
</dbReference>
<dbReference type="GO" id="GO:0070534">
    <property type="term" value="P:protein K63-linked ubiquitination"/>
    <property type="evidence" value="ECO:0007669"/>
    <property type="project" value="TreeGrafter"/>
</dbReference>
<keyword evidence="2" id="KW-0833">Ubl conjugation pathway</keyword>
<feature type="compositionally biased region" description="Low complexity" evidence="3">
    <location>
        <begin position="34"/>
        <end position="48"/>
    </location>
</feature>
<evidence type="ECO:0000313" key="4">
    <source>
        <dbReference type="Proteomes" id="UP000887578"/>
    </source>
</evidence>
<sequence>MTQQILPEAKEVRSMLSMSEYLIADATAAAAATTTASSASSSPITTTAEKPPLPKSSRTSESKDKAVAARANKNYQWRDWRIMHHNRLTYIWSDAVAFQLNEDGTVQYLMENKIGETLLFLTTQKVEDTDAVRQEFIRLFIETKEAVSEIPLRHIFEDNKDNWIGFGSWDFLCLNGVKLEITYSGAEQSKLEIFHDIPGFTYNFDADATETFMAEQMLSSVFATGWIKVNPLKQDRKVAKRERVKQLAQDIWEKYLKHCKNNMRTELKALQANAKAIVTLFKELDYGGKSLNNEECERRLYNNLEQVRDALLNDNTLSIFEIAHSGIVKALCYILANCVQDTRGPVANTFRRVFAGDNVINTIARKIVFVLEALEKFPVLKYDKPNSSVSGMKLLTRRFRFQLEQADPKHWLQKKLLNNTGRQMKADPLCILV</sequence>
<dbReference type="PANTHER" id="PTHR45670">
    <property type="entry name" value="E3 UBIQUITIN-PROTEIN LIGASE TRIP12"/>
    <property type="match status" value="1"/>
</dbReference>
<protein>
    <recommendedName>
        <fullName evidence="2">E3 ubiquitin-protein ligase</fullName>
        <ecNumber evidence="2">2.3.2.26</ecNumber>
    </recommendedName>
</protein>
<evidence type="ECO:0000256" key="2">
    <source>
        <dbReference type="RuleBase" id="RU369009"/>
    </source>
</evidence>
<dbReference type="WBParaSite" id="PDA_v2.g21871.t1">
    <property type="protein sequence ID" value="PDA_v2.g21871.t1"/>
    <property type="gene ID" value="PDA_v2.g21871"/>
</dbReference>
<comment type="function">
    <text evidence="2">E3 ubiquitin-protein ligase which accepts ubiquitin from an E2 ubiquitin-conjugating enzyme in the form of a thioester and then directly transfers the ubiquitin to targeted substrates.</text>
</comment>
<comment type="catalytic activity">
    <reaction evidence="2">
        <text>S-ubiquitinyl-[E2 ubiquitin-conjugating enzyme]-L-cysteine + [acceptor protein]-L-lysine = [E2 ubiquitin-conjugating enzyme]-L-cysteine + N(6)-ubiquitinyl-[acceptor protein]-L-lysine.</text>
        <dbReference type="EC" id="2.3.2.26"/>
    </reaction>
</comment>
<dbReference type="GO" id="GO:0016607">
    <property type="term" value="C:nuclear speck"/>
    <property type="evidence" value="ECO:0007669"/>
    <property type="project" value="TreeGrafter"/>
</dbReference>
<dbReference type="GO" id="GO:0061630">
    <property type="term" value="F:ubiquitin protein ligase activity"/>
    <property type="evidence" value="ECO:0007669"/>
    <property type="project" value="UniProtKB-UniRule"/>
</dbReference>
<evidence type="ECO:0000256" key="3">
    <source>
        <dbReference type="SAM" id="MobiDB-lite"/>
    </source>
</evidence>
<organism evidence="4 5">
    <name type="scientific">Panagrolaimus davidi</name>
    <dbReference type="NCBI Taxonomy" id="227884"/>
    <lineage>
        <taxon>Eukaryota</taxon>
        <taxon>Metazoa</taxon>
        <taxon>Ecdysozoa</taxon>
        <taxon>Nematoda</taxon>
        <taxon>Chromadorea</taxon>
        <taxon>Rhabditida</taxon>
        <taxon>Tylenchina</taxon>
        <taxon>Panagrolaimomorpha</taxon>
        <taxon>Panagrolaimoidea</taxon>
        <taxon>Panagrolaimidae</taxon>
        <taxon>Panagrolaimus</taxon>
    </lineage>
</organism>
<name>A0A914PT53_9BILA</name>